<dbReference type="AlphaFoldDB" id="A0A7R9I4V0"/>
<accession>A0A7R9I4V0</accession>
<protein>
    <submittedName>
        <fullName evidence="1">Uncharacterized protein</fullName>
    </submittedName>
</protein>
<proteinExistence type="predicted"/>
<reference evidence="1" key="1">
    <citation type="submission" date="2020-11" db="EMBL/GenBank/DDBJ databases">
        <authorList>
            <person name="Tran Van P."/>
        </authorList>
    </citation>
    <scope>NUCLEOTIDE SEQUENCE</scope>
</reference>
<organism evidence="1">
    <name type="scientific">Timema bartmani</name>
    <dbReference type="NCBI Taxonomy" id="61472"/>
    <lineage>
        <taxon>Eukaryota</taxon>
        <taxon>Metazoa</taxon>
        <taxon>Ecdysozoa</taxon>
        <taxon>Arthropoda</taxon>
        <taxon>Hexapoda</taxon>
        <taxon>Insecta</taxon>
        <taxon>Pterygota</taxon>
        <taxon>Neoptera</taxon>
        <taxon>Polyneoptera</taxon>
        <taxon>Phasmatodea</taxon>
        <taxon>Timematodea</taxon>
        <taxon>Timematoidea</taxon>
        <taxon>Timematidae</taxon>
        <taxon>Timema</taxon>
    </lineage>
</organism>
<name>A0A7R9I4V0_9NEOP</name>
<evidence type="ECO:0000313" key="1">
    <source>
        <dbReference type="EMBL" id="CAD7447518.1"/>
    </source>
</evidence>
<dbReference type="EMBL" id="OD568966">
    <property type="protein sequence ID" value="CAD7447518.1"/>
    <property type="molecule type" value="Genomic_DNA"/>
</dbReference>
<sequence length="22" mass="2709">MQPWSVYNELQMVSTSKLPWFH</sequence>
<gene>
    <name evidence="1" type="ORF">TBIB3V08_LOCUS9830</name>
</gene>